<keyword evidence="2 7" id="KW-0812">Transmembrane</keyword>
<dbReference type="Proteomes" id="UP001178288">
    <property type="component" value="Chromosome"/>
</dbReference>
<name>A0AA95MMA3_9BACI</name>
<comment type="catalytic activity">
    <reaction evidence="7">
        <text>a peptidoglycan chain = a peptidoglycan chain with N-acetyl-1,6-anhydromuramyl-[peptide] at the reducing end + a peptidoglycan chain with N-acetylglucosamine at the non-reducing end.</text>
        <dbReference type="EC" id="4.2.2.29"/>
    </reaction>
</comment>
<keyword evidence="9" id="KW-1185">Reference proteome</keyword>
<dbReference type="GO" id="GO:0071555">
    <property type="term" value="P:cell wall organization"/>
    <property type="evidence" value="ECO:0007669"/>
    <property type="project" value="UniProtKB-KW"/>
</dbReference>
<keyword evidence="1 7" id="KW-1003">Cell membrane</keyword>
<evidence type="ECO:0000313" key="9">
    <source>
        <dbReference type="Proteomes" id="UP001178288"/>
    </source>
</evidence>
<feature type="transmembrane region" description="Helical" evidence="7">
    <location>
        <begin position="30"/>
        <end position="53"/>
    </location>
</feature>
<accession>A0AA95MMA3</accession>
<dbReference type="PANTHER" id="PTHR30518:SF2">
    <property type="entry name" value="ENDOLYTIC MUREIN TRANSGLYCOSYLASE"/>
    <property type="match status" value="1"/>
</dbReference>
<protein>
    <recommendedName>
        <fullName evidence="7">Endolytic murein transglycosylase</fullName>
        <ecNumber evidence="7">4.2.2.29</ecNumber>
    </recommendedName>
    <alternativeName>
        <fullName evidence="7">Peptidoglycan lytic transglycosylase</fullName>
    </alternativeName>
    <alternativeName>
        <fullName evidence="7">Peptidoglycan polymerization terminase</fullName>
    </alternativeName>
</protein>
<dbReference type="CDD" id="cd08010">
    <property type="entry name" value="MltG_like"/>
    <property type="match status" value="1"/>
</dbReference>
<evidence type="ECO:0000256" key="2">
    <source>
        <dbReference type="ARBA" id="ARBA00022692"/>
    </source>
</evidence>
<dbReference type="EMBL" id="CP126114">
    <property type="protein sequence ID" value="WHY84819.1"/>
    <property type="molecule type" value="Genomic_DNA"/>
</dbReference>
<proteinExistence type="inferred from homology"/>
<dbReference type="GO" id="GO:0008932">
    <property type="term" value="F:lytic endotransglycosylase activity"/>
    <property type="evidence" value="ECO:0007669"/>
    <property type="project" value="UniProtKB-UniRule"/>
</dbReference>
<evidence type="ECO:0000256" key="5">
    <source>
        <dbReference type="ARBA" id="ARBA00023239"/>
    </source>
</evidence>
<dbReference type="PANTHER" id="PTHR30518">
    <property type="entry name" value="ENDOLYTIC MUREIN TRANSGLYCOSYLASE"/>
    <property type="match status" value="1"/>
</dbReference>
<organism evidence="8 9">
    <name type="scientific">Neobacillus novalis</name>
    <dbReference type="NCBI Taxonomy" id="220687"/>
    <lineage>
        <taxon>Bacteria</taxon>
        <taxon>Bacillati</taxon>
        <taxon>Bacillota</taxon>
        <taxon>Bacilli</taxon>
        <taxon>Bacillales</taxon>
        <taxon>Bacillaceae</taxon>
        <taxon>Neobacillus</taxon>
    </lineage>
</organism>
<dbReference type="RefSeq" id="WP_066090353.1">
    <property type="nucleotide sequence ID" value="NZ_CP126114.1"/>
</dbReference>
<gene>
    <name evidence="7 8" type="primary">mltG</name>
    <name evidence="8" type="ORF">QNH39_19495</name>
</gene>
<dbReference type="AlphaFoldDB" id="A0AA95MMA3"/>
<comment type="similarity">
    <text evidence="7">Belongs to the transglycosylase MltG family.</text>
</comment>
<dbReference type="GO" id="GO:0005886">
    <property type="term" value="C:plasma membrane"/>
    <property type="evidence" value="ECO:0007669"/>
    <property type="project" value="UniProtKB-SubCell"/>
</dbReference>
<dbReference type="HAMAP" id="MF_02065">
    <property type="entry name" value="MltG"/>
    <property type="match status" value="1"/>
</dbReference>
<evidence type="ECO:0000256" key="3">
    <source>
        <dbReference type="ARBA" id="ARBA00022989"/>
    </source>
</evidence>
<dbReference type="NCBIfam" id="TIGR00247">
    <property type="entry name" value="endolytic transglycosylase MltG"/>
    <property type="match status" value="1"/>
</dbReference>
<evidence type="ECO:0000256" key="6">
    <source>
        <dbReference type="ARBA" id="ARBA00023316"/>
    </source>
</evidence>
<sequence length="378" mass="42363">MTTDEKNAKKASIREKMLEHQSEARVVRKIVLIISILLLLFIVFIGGGGYLYIQSALKPVDSKSKSQKMVEIPIGSSVTGIAQTLEKNGVIKNAKVFKYYVKLKNEGGFMAGEYQLSPSMDVPEIVSRLKTGKVLAKASFKIAIPEGKQLKEIAAIMAEATKQNEEDVFNKLNDKEFIKELMAKYPDVLSDEIMSGSIKYKLEGYLFPATYPFYKPNPSVEEMVFAMLDKTRTVLADYAEESNDKKLSVHQLLTMASLVEEEATGKADRKKIASVFYNRMKKGMPLQTDPTVLYAQGKHKEKVLYKDLEVSSPYNTYQHTGLPPGPIANAGKVSIEAALEPEETDYYYFLATAEGEVIFTKTLEEHNKEKAKHISNKK</sequence>
<evidence type="ECO:0000256" key="1">
    <source>
        <dbReference type="ARBA" id="ARBA00022475"/>
    </source>
</evidence>
<comment type="subcellular location">
    <subcellularLocation>
        <location evidence="7">Cell membrane</location>
        <topology evidence="7">Single-pass membrane protein</topology>
    </subcellularLocation>
</comment>
<evidence type="ECO:0000256" key="7">
    <source>
        <dbReference type="HAMAP-Rule" id="MF_02065"/>
    </source>
</evidence>
<dbReference type="Pfam" id="PF02618">
    <property type="entry name" value="YceG"/>
    <property type="match status" value="1"/>
</dbReference>
<dbReference type="InterPro" id="IPR003770">
    <property type="entry name" value="MLTG-like"/>
</dbReference>
<comment type="function">
    <text evidence="7">Functions as a peptidoglycan terminase that cleaves nascent peptidoglycan strands endolytically to terminate their elongation.</text>
</comment>
<feature type="site" description="Important for catalytic activity" evidence="7">
    <location>
        <position position="262"/>
    </location>
</feature>
<keyword evidence="6 7" id="KW-0961">Cell wall biogenesis/degradation</keyword>
<keyword evidence="3 7" id="KW-1133">Transmembrane helix</keyword>
<evidence type="ECO:0000256" key="4">
    <source>
        <dbReference type="ARBA" id="ARBA00023136"/>
    </source>
</evidence>
<dbReference type="KEGG" id="nnv:QNH39_19495"/>
<dbReference type="GO" id="GO:0009252">
    <property type="term" value="P:peptidoglycan biosynthetic process"/>
    <property type="evidence" value="ECO:0007669"/>
    <property type="project" value="UniProtKB-UniRule"/>
</dbReference>
<keyword evidence="4 7" id="KW-0472">Membrane</keyword>
<dbReference type="Gene3D" id="3.30.1490.480">
    <property type="entry name" value="Endolytic murein transglycosylase"/>
    <property type="match status" value="1"/>
</dbReference>
<dbReference type="Gene3D" id="3.30.160.60">
    <property type="entry name" value="Classic Zinc Finger"/>
    <property type="match status" value="1"/>
</dbReference>
<reference evidence="8" key="1">
    <citation type="submission" date="2023-05" db="EMBL/GenBank/DDBJ databases">
        <title>Comparative genomics of Bacillaceae isolates and their secondary metabolite potential.</title>
        <authorList>
            <person name="Song L."/>
            <person name="Nielsen L.J."/>
            <person name="Mohite O."/>
            <person name="Xu X."/>
            <person name="Weber T."/>
            <person name="Kovacs A.T."/>
        </authorList>
    </citation>
    <scope>NUCLEOTIDE SEQUENCE</scope>
    <source>
        <strain evidence="8">XLM17</strain>
    </source>
</reference>
<keyword evidence="5 7" id="KW-0456">Lyase</keyword>
<dbReference type="EC" id="4.2.2.29" evidence="7"/>
<evidence type="ECO:0000313" key="8">
    <source>
        <dbReference type="EMBL" id="WHY84819.1"/>
    </source>
</evidence>